<evidence type="ECO:0000313" key="1">
    <source>
        <dbReference type="EMBL" id="XCA33378.1"/>
    </source>
</evidence>
<protein>
    <submittedName>
        <fullName evidence="1">Uncharacterized protein</fullName>
    </submittedName>
</protein>
<proteinExistence type="predicted"/>
<dbReference type="AlphaFoldDB" id="A0AAU7YKQ3"/>
<reference evidence="1" key="1">
    <citation type="submission" date="2024-06" db="EMBL/GenBank/DDBJ databases">
        <title>Genome assembly of the Polyergus mexicanus.</title>
        <authorList>
            <person name="Cash E."/>
            <person name="Tustsui N.D."/>
            <person name="Ward P."/>
            <person name="Nguyen O."/>
            <person name="Sahasrabudhe R."/>
            <person name="Fairbairn C.W."/>
            <person name="Seligmann W.E."/>
            <person name="Sacco S."/>
            <person name="Beraut E."/>
            <person name="Miller C."/>
            <person name="Toffelmier E."/>
            <person name="Shaffer H.B."/>
        </authorList>
    </citation>
    <scope>NUCLEOTIDE SEQUENCE</scope>
    <source>
        <strain evidence="1">NDT 795.1</strain>
    </source>
</reference>
<accession>A0AAU7YKQ3</accession>
<gene>
    <name evidence="1" type="ORF">ABS808_00630</name>
</gene>
<organism evidence="1">
    <name type="scientific">Wolbachia endosymbiont of Polyergus mexicanus</name>
    <dbReference type="NCBI Taxonomy" id="3171167"/>
    <lineage>
        <taxon>Bacteria</taxon>
        <taxon>Pseudomonadati</taxon>
        <taxon>Pseudomonadota</taxon>
        <taxon>Alphaproteobacteria</taxon>
        <taxon>Rickettsiales</taxon>
        <taxon>Anaplasmataceae</taxon>
        <taxon>Wolbachieae</taxon>
        <taxon>Wolbachia</taxon>
    </lineage>
</organism>
<sequence length="98" mass="10726">MKTNIDEPCAGNLQARFFRGSCSNKTQTRGVKLQLLPKKLLTLIAMLPAISLSGACFGVDSIEEDKIFILYGSTRFLSFAYALGYHYTNSTQVSIGPS</sequence>
<name>A0AAU7YKQ3_9RICK</name>
<dbReference type="EMBL" id="CP158586">
    <property type="protein sequence ID" value="XCA33378.1"/>
    <property type="molecule type" value="Genomic_DNA"/>
</dbReference>